<dbReference type="CDD" id="cd07808">
    <property type="entry name" value="ASKHA_NBD_FGGY_EcXK-like"/>
    <property type="match status" value="1"/>
</dbReference>
<comment type="caution">
    <text evidence="6">Lacks conserved residue(s) required for the propagation of feature annotation.</text>
</comment>
<proteinExistence type="inferred from homology"/>
<evidence type="ECO:0000313" key="10">
    <source>
        <dbReference type="EMBL" id="TDP85026.1"/>
    </source>
</evidence>
<keyword evidence="4 6" id="KW-0418">Kinase</keyword>
<dbReference type="EMBL" id="SNXY01000007">
    <property type="protein sequence ID" value="TDP85026.1"/>
    <property type="molecule type" value="Genomic_DNA"/>
</dbReference>
<evidence type="ECO:0000313" key="11">
    <source>
        <dbReference type="Proteomes" id="UP000294547"/>
    </source>
</evidence>
<keyword evidence="6 7" id="KW-0119">Carbohydrate metabolism</keyword>
<dbReference type="OrthoDB" id="9805576at2"/>
<keyword evidence="6 7" id="KW-0859">Xylose metabolism</keyword>
<gene>
    <name evidence="6 7" type="primary">xylB</name>
    <name evidence="10" type="ORF">EDD54_1871</name>
</gene>
<protein>
    <recommendedName>
        <fullName evidence="6 7">Xylulose kinase</fullName>
        <shortName evidence="6 7">Xylulokinase</shortName>
        <ecNumber evidence="6 7">2.7.1.17</ecNumber>
    </recommendedName>
</protein>
<evidence type="ECO:0000256" key="7">
    <source>
        <dbReference type="RuleBase" id="RU364073"/>
    </source>
</evidence>
<dbReference type="Pfam" id="PF02782">
    <property type="entry name" value="FGGY_C"/>
    <property type="match status" value="1"/>
</dbReference>
<evidence type="ECO:0000256" key="6">
    <source>
        <dbReference type="HAMAP-Rule" id="MF_02220"/>
    </source>
</evidence>
<feature type="active site" description="Proton acceptor" evidence="6">
    <location>
        <position position="237"/>
    </location>
</feature>
<dbReference type="InterPro" id="IPR018484">
    <property type="entry name" value="FGGY_N"/>
</dbReference>
<dbReference type="InterPro" id="IPR043129">
    <property type="entry name" value="ATPase_NBD"/>
</dbReference>
<evidence type="ECO:0000256" key="4">
    <source>
        <dbReference type="ARBA" id="ARBA00022777"/>
    </source>
</evidence>
<keyword evidence="2 6" id="KW-0808">Transferase</keyword>
<comment type="catalytic activity">
    <reaction evidence="6 7">
        <text>D-xylulose + ATP = D-xylulose 5-phosphate + ADP + H(+)</text>
        <dbReference type="Rhea" id="RHEA:10964"/>
        <dbReference type="ChEBI" id="CHEBI:15378"/>
        <dbReference type="ChEBI" id="CHEBI:17140"/>
        <dbReference type="ChEBI" id="CHEBI:30616"/>
        <dbReference type="ChEBI" id="CHEBI:57737"/>
        <dbReference type="ChEBI" id="CHEBI:456216"/>
        <dbReference type="EC" id="2.7.1.17"/>
    </reaction>
</comment>
<dbReference type="InterPro" id="IPR006000">
    <property type="entry name" value="Xylulokinase"/>
</dbReference>
<evidence type="ECO:0000259" key="8">
    <source>
        <dbReference type="Pfam" id="PF00370"/>
    </source>
</evidence>
<dbReference type="GO" id="GO:0042732">
    <property type="term" value="P:D-xylose metabolic process"/>
    <property type="evidence" value="ECO:0007669"/>
    <property type="project" value="UniProtKB-KW"/>
</dbReference>
<dbReference type="InterPro" id="IPR000577">
    <property type="entry name" value="Carb_kinase_FGGY"/>
</dbReference>
<dbReference type="GO" id="GO:0005524">
    <property type="term" value="F:ATP binding"/>
    <property type="evidence" value="ECO:0007669"/>
    <property type="project" value="UniProtKB-UniRule"/>
</dbReference>
<dbReference type="InterPro" id="IPR050406">
    <property type="entry name" value="FGGY_Carb_Kinase"/>
</dbReference>
<organism evidence="10 11">
    <name type="scientific">Oharaeibacter diazotrophicus</name>
    <dbReference type="NCBI Taxonomy" id="1920512"/>
    <lineage>
        <taxon>Bacteria</taxon>
        <taxon>Pseudomonadati</taxon>
        <taxon>Pseudomonadota</taxon>
        <taxon>Alphaproteobacteria</taxon>
        <taxon>Hyphomicrobiales</taxon>
        <taxon>Pleomorphomonadaceae</taxon>
        <taxon>Oharaeibacter</taxon>
    </lineage>
</organism>
<evidence type="ECO:0000259" key="9">
    <source>
        <dbReference type="Pfam" id="PF02782"/>
    </source>
</evidence>
<sequence length="491" mass="51572">MYVGIDLGTSGVKAVVIDDDQRVVAEKSSRPLEVSRPHRGWSEQDPDTWWDAVAEAMDGLKADAPAALAAVRGIGLSGQMYGATLLDRADRPIRPAILWNDTRTARECRILEERAPDVVSIAGRRPTPGTTATKLMWLKDAEPDAFDRVETVLLPKDYVRLKLTGDKASDKADSSGTLWMDVAARDWSDRLLAASGMERRQMPALYEGTEATGRLRPALAERWGMAVPPVVAAGGGDNACGACGTGLVRPGDGTVSLGTSGVLFVATDAARPSPDHAIETLCHAVPDVWHHMSVVLSATASLNWLAKLLRRPAADLIRALGPAPRPATALLFLPFLDGCWSPQADADVRGAFVGLSHGTGEEEMTAAVLQGVVFSFLEAADAFRANGLGFDRLLGIGGGSRSDLWLSMVATALGVTVAVPTASELGAAFGAARLGLIAATGAPPLDVLTQPAIAREVAPTAAHAAGYRAAFEAWHALYAPVRAASAALART</sequence>
<comment type="function">
    <text evidence="6">Catalyzes the phosphorylation of D-xylulose to D-xylulose 5-phosphate.</text>
</comment>
<feature type="domain" description="Carbohydrate kinase FGGY C-terminal" evidence="9">
    <location>
        <begin position="254"/>
        <end position="439"/>
    </location>
</feature>
<dbReference type="GO" id="GO:0004856">
    <property type="term" value="F:D-xylulokinase activity"/>
    <property type="evidence" value="ECO:0007669"/>
    <property type="project" value="UniProtKB-UniRule"/>
</dbReference>
<keyword evidence="3 6" id="KW-0547">Nucleotide-binding</keyword>
<evidence type="ECO:0000256" key="1">
    <source>
        <dbReference type="ARBA" id="ARBA00009156"/>
    </source>
</evidence>
<dbReference type="PANTHER" id="PTHR43095">
    <property type="entry name" value="SUGAR KINASE"/>
    <property type="match status" value="1"/>
</dbReference>
<comment type="similarity">
    <text evidence="1 6 7">Belongs to the FGGY kinase family.</text>
</comment>
<dbReference type="InterPro" id="IPR018485">
    <property type="entry name" value="FGGY_C"/>
</dbReference>
<reference evidence="10 11" key="1">
    <citation type="submission" date="2019-03" db="EMBL/GenBank/DDBJ databases">
        <title>Genomic Encyclopedia of Type Strains, Phase IV (KMG-IV): sequencing the most valuable type-strain genomes for metagenomic binning, comparative biology and taxonomic classification.</title>
        <authorList>
            <person name="Goeker M."/>
        </authorList>
    </citation>
    <scope>NUCLEOTIDE SEQUENCE [LARGE SCALE GENOMIC DNA]</scope>
    <source>
        <strain evidence="10 11">DSM 102969</strain>
    </source>
</reference>
<evidence type="ECO:0000256" key="3">
    <source>
        <dbReference type="ARBA" id="ARBA00022741"/>
    </source>
</evidence>
<dbReference type="PIRSF" id="PIRSF000538">
    <property type="entry name" value="GlpK"/>
    <property type="match status" value="1"/>
</dbReference>
<keyword evidence="11" id="KW-1185">Reference proteome</keyword>
<dbReference type="HAMAP" id="MF_02220">
    <property type="entry name" value="XylB"/>
    <property type="match status" value="1"/>
</dbReference>
<dbReference type="RefSeq" id="WP_126540907.1">
    <property type="nucleotide sequence ID" value="NZ_BSPM01000004.1"/>
</dbReference>
<dbReference type="GO" id="GO:0005998">
    <property type="term" value="P:xylulose catabolic process"/>
    <property type="evidence" value="ECO:0007669"/>
    <property type="project" value="UniProtKB-UniRule"/>
</dbReference>
<dbReference type="NCBIfam" id="TIGR01312">
    <property type="entry name" value="XylB"/>
    <property type="match status" value="1"/>
</dbReference>
<dbReference type="Gene3D" id="3.30.420.40">
    <property type="match status" value="2"/>
</dbReference>
<name>A0A4R6RH96_9HYPH</name>
<keyword evidence="5 6" id="KW-0067">ATP-binding</keyword>
<dbReference type="PANTHER" id="PTHR43095:SF6">
    <property type="entry name" value="XYLULOSE KINASE"/>
    <property type="match status" value="1"/>
</dbReference>
<dbReference type="SUPFAM" id="SSF53067">
    <property type="entry name" value="Actin-like ATPase domain"/>
    <property type="match status" value="2"/>
</dbReference>
<comment type="caution">
    <text evidence="10">The sequence shown here is derived from an EMBL/GenBank/DDBJ whole genome shotgun (WGS) entry which is preliminary data.</text>
</comment>
<dbReference type="Proteomes" id="UP000294547">
    <property type="component" value="Unassembled WGS sequence"/>
</dbReference>
<dbReference type="Pfam" id="PF00370">
    <property type="entry name" value="FGGY_N"/>
    <property type="match status" value="1"/>
</dbReference>
<dbReference type="AlphaFoldDB" id="A0A4R6RH96"/>
<dbReference type="EC" id="2.7.1.17" evidence="6 7"/>
<evidence type="ECO:0000256" key="5">
    <source>
        <dbReference type="ARBA" id="ARBA00022840"/>
    </source>
</evidence>
<evidence type="ECO:0000256" key="2">
    <source>
        <dbReference type="ARBA" id="ARBA00022679"/>
    </source>
</evidence>
<accession>A0A4R6RH96</accession>
<feature type="domain" description="Carbohydrate kinase FGGY N-terminal" evidence="8">
    <location>
        <begin position="1"/>
        <end position="244"/>
    </location>
</feature>
<feature type="site" description="Important for activity" evidence="6">
    <location>
        <position position="6"/>
    </location>
</feature>